<dbReference type="Proteomes" id="UP000038010">
    <property type="component" value="Unassembled WGS sequence"/>
</dbReference>
<dbReference type="PANTHER" id="PTHR43286:SF1">
    <property type="entry name" value="ENDONUCLEASE III-LIKE PROTEIN 1"/>
    <property type="match status" value="1"/>
</dbReference>
<evidence type="ECO:0000256" key="9">
    <source>
        <dbReference type="SAM" id="MobiDB-lite"/>
    </source>
</evidence>
<dbReference type="SMART" id="SM00478">
    <property type="entry name" value="ENDO3c"/>
    <property type="match status" value="1"/>
</dbReference>
<dbReference type="InterPro" id="IPR000445">
    <property type="entry name" value="HhH_motif"/>
</dbReference>
<dbReference type="GO" id="GO:0006289">
    <property type="term" value="P:nucleotide-excision repair"/>
    <property type="evidence" value="ECO:0007669"/>
    <property type="project" value="TreeGrafter"/>
</dbReference>
<dbReference type="InterPro" id="IPR003265">
    <property type="entry name" value="HhH-GPD_domain"/>
</dbReference>
<dbReference type="SUPFAM" id="SSF48150">
    <property type="entry name" value="DNA-glycosylase"/>
    <property type="match status" value="1"/>
</dbReference>
<keyword evidence="11" id="KW-0255">Endonuclease</keyword>
<dbReference type="InterPro" id="IPR011257">
    <property type="entry name" value="DNA_glycosylase"/>
</dbReference>
<feature type="region of interest" description="Disordered" evidence="9">
    <location>
        <begin position="24"/>
        <end position="93"/>
    </location>
</feature>
<dbReference type="GO" id="GO:0005739">
    <property type="term" value="C:mitochondrion"/>
    <property type="evidence" value="ECO:0007669"/>
    <property type="project" value="UniProtKB-SubCell"/>
</dbReference>
<evidence type="ECO:0000259" key="10">
    <source>
        <dbReference type="SMART" id="SM00478"/>
    </source>
</evidence>
<sequence>MRASKLSQDTTRIFNALSGNARIGSRRTTRSSKRISTFALGHDGTVEVNEEDADLLDTPSSTAGDIEDGLNTPPPSNRKRKRGSESPPSTPIVKVSKITTIKTELSPPSLEAIPAADTPRQKAKPKIPAKRKLQDDGTYAYTAPSNWSEIYSIVKAQRERNPTAPVDTMGCEDLYWTSSPPAQKRYHTLVALMLSSQTKDTVTAAAMQRLHTELNPVAPFTEAGLPRNSSLTVENIIAATPQHLDSLISKVGFHNNKTRFLKLTAETLRDQFDSDVPDTLEGLVSLPGVGPKMAFLCLSGAWGKDIGIGVDVHVHRITNLWGWHNTKSPEETRMWLEGWLPKDKWHEINKMLVGLGQLTCLPIGRRCGECDLQGTGLCKSEVRGWKPSPRKLKVKIESEEKKMVVKYENMGGDRG</sequence>
<dbReference type="CDD" id="cd00056">
    <property type="entry name" value="ENDO3c"/>
    <property type="match status" value="1"/>
</dbReference>
<dbReference type="STRING" id="1664694.A0A0N1P2A5"/>
<evidence type="ECO:0000313" key="12">
    <source>
        <dbReference type="Proteomes" id="UP000038010"/>
    </source>
</evidence>
<dbReference type="GO" id="GO:0005634">
    <property type="term" value="C:nucleus"/>
    <property type="evidence" value="ECO:0007669"/>
    <property type="project" value="UniProtKB-SubCell"/>
</dbReference>
<dbReference type="RefSeq" id="XP_018003517.1">
    <property type="nucleotide sequence ID" value="XM_018147385.1"/>
</dbReference>
<dbReference type="EMBL" id="LFJN01000005">
    <property type="protein sequence ID" value="KPI43554.1"/>
    <property type="molecule type" value="Genomic_DNA"/>
</dbReference>
<keyword evidence="8" id="KW-0539">Nucleus</keyword>
<comment type="similarity">
    <text evidence="1 8">Belongs to the Nth/MutY family.</text>
</comment>
<evidence type="ECO:0000313" key="11">
    <source>
        <dbReference type="EMBL" id="KPI43554.1"/>
    </source>
</evidence>
<dbReference type="GO" id="GO:0003677">
    <property type="term" value="F:DNA binding"/>
    <property type="evidence" value="ECO:0007669"/>
    <property type="project" value="UniProtKB-UniRule"/>
</dbReference>
<evidence type="ECO:0000256" key="1">
    <source>
        <dbReference type="ARBA" id="ARBA00008343"/>
    </source>
</evidence>
<dbReference type="GO" id="GO:0006285">
    <property type="term" value="P:base-excision repair, AP site formation"/>
    <property type="evidence" value="ECO:0007669"/>
    <property type="project" value="UniProtKB-UniRule"/>
</dbReference>
<comment type="caution">
    <text evidence="8">Lacks conserved residue(s) required for the propagation of feature annotation.</text>
</comment>
<dbReference type="Pfam" id="PF00633">
    <property type="entry name" value="HHH"/>
    <property type="match status" value="1"/>
</dbReference>
<keyword evidence="5 8" id="KW-0456">Lyase</keyword>
<dbReference type="Pfam" id="PF00730">
    <property type="entry name" value="HhH-GPD"/>
    <property type="match status" value="1"/>
</dbReference>
<evidence type="ECO:0000256" key="2">
    <source>
        <dbReference type="ARBA" id="ARBA00022763"/>
    </source>
</evidence>
<evidence type="ECO:0000256" key="4">
    <source>
        <dbReference type="ARBA" id="ARBA00023204"/>
    </source>
</evidence>
<dbReference type="EC" id="4.2.99.18" evidence="8"/>
<evidence type="ECO:0000256" key="8">
    <source>
        <dbReference type="HAMAP-Rule" id="MF_03183"/>
    </source>
</evidence>
<dbReference type="InterPro" id="IPR030841">
    <property type="entry name" value="NTH1"/>
</dbReference>
<proteinExistence type="inferred from homology"/>
<accession>A0A0N1P2A5</accession>
<keyword evidence="6 8" id="KW-0326">Glycosidase</keyword>
<dbReference type="PROSITE" id="PS01155">
    <property type="entry name" value="ENDONUCLEASE_III_2"/>
    <property type="match status" value="1"/>
</dbReference>
<feature type="region of interest" description="Disordered" evidence="9">
    <location>
        <begin position="111"/>
        <end position="131"/>
    </location>
</feature>
<name>A0A0N1P2A5_9EURO</name>
<evidence type="ECO:0000256" key="7">
    <source>
        <dbReference type="ARBA" id="ARBA00044632"/>
    </source>
</evidence>
<comment type="subcellular location">
    <subcellularLocation>
        <location evidence="8">Nucleus</location>
    </subcellularLocation>
    <subcellularLocation>
        <location evidence="8">Mitochondrion</location>
    </subcellularLocation>
</comment>
<dbReference type="InterPro" id="IPR004036">
    <property type="entry name" value="Endonuclease-III-like_CS2"/>
</dbReference>
<evidence type="ECO:0000256" key="5">
    <source>
        <dbReference type="ARBA" id="ARBA00023239"/>
    </source>
</evidence>
<dbReference type="PANTHER" id="PTHR43286">
    <property type="entry name" value="ENDONUCLEASE III-LIKE PROTEIN 1"/>
    <property type="match status" value="1"/>
</dbReference>
<dbReference type="OrthoDB" id="2099276at2759"/>
<dbReference type="FunFam" id="1.10.340.30:FF:000001">
    <property type="entry name" value="Endonuclease III"/>
    <property type="match status" value="1"/>
</dbReference>
<gene>
    <name evidence="8" type="primary">NTH1</name>
    <name evidence="11" type="ORF">AB675_7047</name>
</gene>
<dbReference type="AlphaFoldDB" id="A0A0N1P2A5"/>
<dbReference type="Gene3D" id="1.10.1670.10">
    <property type="entry name" value="Helix-hairpin-Helix base-excision DNA repair enzymes (C-terminal)"/>
    <property type="match status" value="1"/>
</dbReference>
<dbReference type="GeneID" id="28739265"/>
<dbReference type="GO" id="GO:0140078">
    <property type="term" value="F:class I DNA-(apurinic or apyrimidinic site) endonuclease activity"/>
    <property type="evidence" value="ECO:0007669"/>
    <property type="project" value="UniProtKB-EC"/>
</dbReference>
<comment type="catalytic activity">
    <reaction evidence="7 8">
        <text>2'-deoxyribonucleotide-(2'-deoxyribose 5'-phosphate)-2'-deoxyribonucleotide-DNA = a 3'-end 2'-deoxyribonucleotide-(2,3-dehydro-2,3-deoxyribose 5'-phosphate)-DNA + a 5'-end 5'-phospho-2'-deoxyribonucleoside-DNA + H(+)</text>
        <dbReference type="Rhea" id="RHEA:66592"/>
        <dbReference type="Rhea" id="RHEA-COMP:13180"/>
        <dbReference type="Rhea" id="RHEA-COMP:16897"/>
        <dbReference type="Rhea" id="RHEA-COMP:17067"/>
        <dbReference type="ChEBI" id="CHEBI:15378"/>
        <dbReference type="ChEBI" id="CHEBI:136412"/>
        <dbReference type="ChEBI" id="CHEBI:157695"/>
        <dbReference type="ChEBI" id="CHEBI:167181"/>
        <dbReference type="EC" id="4.2.99.18"/>
    </reaction>
</comment>
<dbReference type="VEuPathDB" id="FungiDB:AB675_7047"/>
<keyword evidence="11" id="KW-0540">Nuclease</keyword>
<feature type="compositionally biased region" description="Basic residues" evidence="9">
    <location>
        <begin position="24"/>
        <end position="33"/>
    </location>
</feature>
<organism evidence="11 12">
    <name type="scientific">Cyphellophora attinorum</name>
    <dbReference type="NCBI Taxonomy" id="1664694"/>
    <lineage>
        <taxon>Eukaryota</taxon>
        <taxon>Fungi</taxon>
        <taxon>Dikarya</taxon>
        <taxon>Ascomycota</taxon>
        <taxon>Pezizomycotina</taxon>
        <taxon>Eurotiomycetes</taxon>
        <taxon>Chaetothyriomycetidae</taxon>
        <taxon>Chaetothyriales</taxon>
        <taxon>Cyphellophoraceae</taxon>
        <taxon>Cyphellophora</taxon>
    </lineage>
</organism>
<dbReference type="HAMAP" id="MF_03183">
    <property type="entry name" value="Endonuclease_III_Nth"/>
    <property type="match status" value="1"/>
</dbReference>
<keyword evidence="12" id="KW-1185">Reference proteome</keyword>
<dbReference type="Gene3D" id="1.10.340.30">
    <property type="entry name" value="Hypothetical protein, domain 2"/>
    <property type="match status" value="1"/>
</dbReference>
<comment type="function">
    <text evidence="8">Bifunctional DNA N-glycosylase with associated apurinic/apyrimidinic (AP) lyase function that catalyzes the first step in base excision repair (BER), the primary repair pathway for the repair of oxidative DNA damage. The DNA N-glycosylase activity releases the damaged DNA base from DNA by cleaving the N-glycosidic bond, leaving an AP site. The AP lyase activity cleaves the phosphodiester bond 3' to the AP site by a beta-elimination. Primarily recognizes and repairs oxidative base damage of pyrimidines.</text>
</comment>
<dbReference type="EC" id="3.2.2.-" evidence="8"/>
<feature type="compositionally biased region" description="Basic residues" evidence="9">
    <location>
        <begin position="121"/>
        <end position="131"/>
    </location>
</feature>
<keyword evidence="8" id="KW-0496">Mitochondrion</keyword>
<evidence type="ECO:0000256" key="6">
    <source>
        <dbReference type="ARBA" id="ARBA00023295"/>
    </source>
</evidence>
<feature type="domain" description="HhH-GPD" evidence="10">
    <location>
        <begin position="194"/>
        <end position="358"/>
    </location>
</feature>
<reference evidence="11 12" key="1">
    <citation type="submission" date="2015-06" db="EMBL/GenBank/DDBJ databases">
        <title>Draft genome of the ant-associated black yeast Phialophora attae CBS 131958.</title>
        <authorList>
            <person name="Moreno L.F."/>
            <person name="Stielow B.J."/>
            <person name="de Hoog S."/>
            <person name="Vicente V.A."/>
            <person name="Weiss V.A."/>
            <person name="de Vries M."/>
            <person name="Cruz L.M."/>
            <person name="Souza E.M."/>
        </authorList>
    </citation>
    <scope>NUCLEOTIDE SEQUENCE [LARGE SCALE GENOMIC DNA]</scope>
    <source>
        <strain evidence="11 12">CBS 131958</strain>
    </source>
</reference>
<protein>
    <recommendedName>
        <fullName evidence="8">Endonuclease III homolog</fullName>
        <ecNumber evidence="8">3.2.2.-</ecNumber>
        <ecNumber evidence="8">4.2.99.18</ecNumber>
    </recommendedName>
    <alternativeName>
        <fullName evidence="8">Bifunctional DNA N-glycosylase/DNA-(apurinic or apyrimidinic site) lyase</fullName>
        <shortName evidence="8">DNA glycosylase/AP lyase</shortName>
    </alternativeName>
</protein>
<comment type="caution">
    <text evidence="11">The sequence shown here is derived from an EMBL/GenBank/DDBJ whole genome shotgun (WGS) entry which is preliminary data.</text>
</comment>
<keyword evidence="3 8" id="KW-0378">Hydrolase</keyword>
<evidence type="ECO:0000256" key="3">
    <source>
        <dbReference type="ARBA" id="ARBA00022801"/>
    </source>
</evidence>
<keyword evidence="4 8" id="KW-0234">DNA repair</keyword>
<dbReference type="InterPro" id="IPR023170">
    <property type="entry name" value="HhH_base_excis_C"/>
</dbReference>
<dbReference type="GO" id="GO:0000703">
    <property type="term" value="F:oxidized pyrimidine nucleobase lesion DNA N-glycosylase activity"/>
    <property type="evidence" value="ECO:0007669"/>
    <property type="project" value="UniProtKB-UniRule"/>
</dbReference>
<keyword evidence="2 8" id="KW-0227">DNA damage</keyword>